<dbReference type="InterPro" id="IPR036942">
    <property type="entry name" value="Beta-barrel_TonB_sf"/>
</dbReference>
<dbReference type="Pfam" id="PF00593">
    <property type="entry name" value="TonB_dep_Rec_b-barrel"/>
    <property type="match status" value="1"/>
</dbReference>
<feature type="compositionally biased region" description="Basic and acidic residues" evidence="5">
    <location>
        <begin position="243"/>
        <end position="254"/>
    </location>
</feature>
<dbReference type="CDD" id="cd01347">
    <property type="entry name" value="ligand_gated_channel"/>
    <property type="match status" value="1"/>
</dbReference>
<proteinExistence type="inferred from homology"/>
<dbReference type="EMBL" id="QVRA01000032">
    <property type="protein sequence ID" value="RJG52166.1"/>
    <property type="molecule type" value="Genomic_DNA"/>
</dbReference>
<comment type="similarity">
    <text evidence="4">Belongs to the TonB-dependent receptor family.</text>
</comment>
<evidence type="ECO:0000313" key="10">
    <source>
        <dbReference type="Proteomes" id="UP000283469"/>
    </source>
</evidence>
<keyword evidence="9" id="KW-0675">Receptor</keyword>
<evidence type="ECO:0000256" key="3">
    <source>
        <dbReference type="ARBA" id="ARBA00023237"/>
    </source>
</evidence>
<evidence type="ECO:0000256" key="1">
    <source>
        <dbReference type="ARBA" id="ARBA00004442"/>
    </source>
</evidence>
<sequence>MVANKWLMLGCASLALMSAPAGAQAPAAADEVARTDGPITQAADIVVIAGIGYRDRTDTPEPVLKYGTGYFQRFEPLTAGDALKRVPSVTFLSDVIESDAPRLRGLPPGYTQILINGERVPGSSADRSFFLDRIPAELISSVEIVRSSSARRTGDAVAGTLNINLRDGYELNGGYVRAGGLYYDDKEIEPSLGLVWGGQVGPGRLLLGANLQGRHNPKQKKSLRYGDSPENNADYATDDFDNREDQSDTRDGKDYSFNGTYEIDAGDTNFKLNGFYVRTDRTETERSFEYDDATAITGPVPTGNLLTDNANVAKIDQENFSIDGKLTQQWAAGKTSLRVGYAKFIEDRRETEYEIGFDVDEGDDPEFEGALTSTAIKDREFSVKLEHEIPLNDTMKFVFGGFYQDKNRRTGIFEAEQEGTGSFAWDQFTQNPTDLATPFDDVEAIDGGDNRIKEKRRDGFALIEGDSGSLKWEAGLRYEHTKVRISDFTVAAAIADQESDYDAFLPSASFKYSLTDHDRIIGSVARTLRRPEFNYLTPAVLEEEVGDSDLLGNPQLGPETAWGFDIGYEHRMGSGGIFGVNFFYRDVKDLIELTNTGEEGSEGEGTFVYQPMNVGNGKVWGVEFDLSTDLGFVGLPNTGIFGNLSLLDSKITDGLGERRFNDQSKYVYNFGFIQDFPQAGAAFGATYRKQGSAFGRVIAEEVTTTYGADLEIFVEKRIGKTFTIRAVGSNLLNGAKRETFNKFDNLADQIDRDFDEYELESEKAGPVFQIMARYAF</sequence>
<evidence type="ECO:0000256" key="6">
    <source>
        <dbReference type="SAM" id="SignalP"/>
    </source>
</evidence>
<dbReference type="Gene3D" id="2.40.170.20">
    <property type="entry name" value="TonB-dependent receptor, beta-barrel domain"/>
    <property type="match status" value="1"/>
</dbReference>
<evidence type="ECO:0000313" key="9">
    <source>
        <dbReference type="EMBL" id="RJG52166.1"/>
    </source>
</evidence>
<feature type="region of interest" description="Disordered" evidence="5">
    <location>
        <begin position="208"/>
        <end position="255"/>
    </location>
</feature>
<feature type="signal peptide" evidence="6">
    <location>
        <begin position="1"/>
        <end position="23"/>
    </location>
</feature>
<dbReference type="Pfam" id="PF07715">
    <property type="entry name" value="Plug"/>
    <property type="match status" value="1"/>
</dbReference>
<dbReference type="InterPro" id="IPR000531">
    <property type="entry name" value="Beta-barrel_TonB"/>
</dbReference>
<dbReference type="InterPro" id="IPR037066">
    <property type="entry name" value="Plug_dom_sf"/>
</dbReference>
<dbReference type="SUPFAM" id="SSF56935">
    <property type="entry name" value="Porins"/>
    <property type="match status" value="1"/>
</dbReference>
<keyword evidence="6" id="KW-0732">Signal</keyword>
<feature type="domain" description="TonB-dependent receptor-like beta-barrel" evidence="7">
    <location>
        <begin position="421"/>
        <end position="731"/>
    </location>
</feature>
<evidence type="ECO:0000256" key="2">
    <source>
        <dbReference type="ARBA" id="ARBA00023136"/>
    </source>
</evidence>
<keyword evidence="4" id="KW-0798">TonB box</keyword>
<gene>
    <name evidence="9" type="ORF">D0Z70_21425</name>
</gene>
<dbReference type="Gene3D" id="2.170.130.10">
    <property type="entry name" value="TonB-dependent receptor, plug domain"/>
    <property type="match status" value="1"/>
</dbReference>
<keyword evidence="10" id="KW-1185">Reference proteome</keyword>
<feature type="chain" id="PRO_5019307544" evidence="6">
    <location>
        <begin position="24"/>
        <end position="776"/>
    </location>
</feature>
<dbReference type="Proteomes" id="UP000283469">
    <property type="component" value="Unassembled WGS sequence"/>
</dbReference>
<keyword evidence="3" id="KW-0998">Cell outer membrane</keyword>
<evidence type="ECO:0000259" key="8">
    <source>
        <dbReference type="Pfam" id="PF07715"/>
    </source>
</evidence>
<evidence type="ECO:0000259" key="7">
    <source>
        <dbReference type="Pfam" id="PF00593"/>
    </source>
</evidence>
<dbReference type="PANTHER" id="PTHR40980:SF4">
    <property type="entry name" value="TONB-DEPENDENT RECEPTOR-LIKE BETA-BARREL DOMAIN-CONTAINING PROTEIN"/>
    <property type="match status" value="1"/>
</dbReference>
<name>A0A418YM04_9SPHN</name>
<organism evidence="9 10">
    <name type="scientific">Sphingobium terrigena</name>
    <dbReference type="NCBI Taxonomy" id="2304063"/>
    <lineage>
        <taxon>Bacteria</taxon>
        <taxon>Pseudomonadati</taxon>
        <taxon>Pseudomonadota</taxon>
        <taxon>Alphaproteobacteria</taxon>
        <taxon>Sphingomonadales</taxon>
        <taxon>Sphingomonadaceae</taxon>
        <taxon>Sphingobium</taxon>
    </lineage>
</organism>
<dbReference type="GO" id="GO:0009279">
    <property type="term" value="C:cell outer membrane"/>
    <property type="evidence" value="ECO:0007669"/>
    <property type="project" value="UniProtKB-SubCell"/>
</dbReference>
<reference evidence="9 10" key="1">
    <citation type="submission" date="2018-08" db="EMBL/GenBank/DDBJ databases">
        <title>Sphingobium sp. EO9.</title>
        <authorList>
            <person name="Park Y."/>
            <person name="Kim K.H."/>
            <person name="Jeon C.O."/>
        </authorList>
    </citation>
    <scope>NUCLEOTIDE SEQUENCE [LARGE SCALE GENOMIC DNA]</scope>
    <source>
        <strain evidence="9 10">EO9</strain>
    </source>
</reference>
<dbReference type="RefSeq" id="WP_119749959.1">
    <property type="nucleotide sequence ID" value="NZ_QVRA01000032.1"/>
</dbReference>
<keyword evidence="2 4" id="KW-0472">Membrane</keyword>
<dbReference type="OrthoDB" id="5476657at2"/>
<evidence type="ECO:0000256" key="5">
    <source>
        <dbReference type="SAM" id="MobiDB-lite"/>
    </source>
</evidence>
<evidence type="ECO:0000256" key="4">
    <source>
        <dbReference type="RuleBase" id="RU003357"/>
    </source>
</evidence>
<comment type="caution">
    <text evidence="9">The sequence shown here is derived from an EMBL/GenBank/DDBJ whole genome shotgun (WGS) entry which is preliminary data.</text>
</comment>
<dbReference type="PANTHER" id="PTHR40980">
    <property type="entry name" value="PLUG DOMAIN-CONTAINING PROTEIN"/>
    <property type="match status" value="1"/>
</dbReference>
<dbReference type="InterPro" id="IPR012910">
    <property type="entry name" value="Plug_dom"/>
</dbReference>
<dbReference type="AlphaFoldDB" id="A0A418YM04"/>
<accession>A0A418YM04</accession>
<comment type="subcellular location">
    <subcellularLocation>
        <location evidence="1 4">Cell outer membrane</location>
    </subcellularLocation>
</comment>
<feature type="domain" description="TonB-dependent receptor plug" evidence="8">
    <location>
        <begin position="57"/>
        <end position="160"/>
    </location>
</feature>
<protein>
    <submittedName>
        <fullName evidence="9">TonB-dependent receptor</fullName>
    </submittedName>
</protein>